<name>A0A7J7M5S6_9MAGN</name>
<gene>
    <name evidence="1" type="ORF">GIB67_000113</name>
</gene>
<evidence type="ECO:0000313" key="1">
    <source>
        <dbReference type="EMBL" id="KAF6150239.1"/>
    </source>
</evidence>
<dbReference type="PANTHER" id="PTHR47871">
    <property type="entry name" value="NAC DOMAIN-CONTAINING PROTEIN 8"/>
    <property type="match status" value="1"/>
</dbReference>
<dbReference type="PANTHER" id="PTHR47871:SF2">
    <property type="entry name" value="OS03G0221300 PROTEIN"/>
    <property type="match status" value="1"/>
</dbReference>
<feature type="non-terminal residue" evidence="1">
    <location>
        <position position="1"/>
    </location>
</feature>
<accession>A0A7J7M5S6</accession>
<reference evidence="1 2" key="1">
    <citation type="journal article" date="2020" name="IScience">
        <title>Genome Sequencing of the Endangered Kingdonia uniflora (Circaeasteraceae, Ranunculales) Reveals Potential Mechanisms of Evolutionary Specialization.</title>
        <authorList>
            <person name="Sun Y."/>
            <person name="Deng T."/>
            <person name="Zhang A."/>
            <person name="Moore M.J."/>
            <person name="Landis J.B."/>
            <person name="Lin N."/>
            <person name="Zhang H."/>
            <person name="Zhang X."/>
            <person name="Huang J."/>
            <person name="Zhang X."/>
            <person name="Sun H."/>
            <person name="Wang H."/>
        </authorList>
    </citation>
    <scope>NUCLEOTIDE SEQUENCE [LARGE SCALE GENOMIC DNA]</scope>
    <source>
        <strain evidence="1">TB1705</strain>
        <tissue evidence="1">Leaf</tissue>
    </source>
</reference>
<dbReference type="OrthoDB" id="2021147at2759"/>
<evidence type="ECO:0000313" key="2">
    <source>
        <dbReference type="Proteomes" id="UP000541444"/>
    </source>
</evidence>
<sequence length="345" mass="38163">MSSGNTVWLGLEFDEEVILDALGICNGGKTPEPGSIRNRFLLKILGTFLGQSTYLEDGTLSHCAGKTKETSHNSVKECSVGRSNSLNIHEENASKVIGASTLDSTCNNIAETCSIRQCSPTSSSFEERVLPKSLIFREDQENESISSIHSNTAEFEVPSQQECDRTNPDNLQSLLSTHLLNVKVEVLENSSEVPCKRAFGALSDNSMLALNGESGTSIESYEDKMDHMSLRQRKELLISRKDFNYCSRNLNCLRKTVPSPLEYNSSVPKNATAKNLSYRRKRKKTATNSVETALQEDAPGLLQVLIDKGIMVDEIKLYGDMENEDALDLSFVEETFGDLENVISK</sequence>
<protein>
    <submittedName>
        <fullName evidence="1">Uncharacterized protein</fullName>
    </submittedName>
</protein>
<comment type="caution">
    <text evidence="1">The sequence shown here is derived from an EMBL/GenBank/DDBJ whole genome shotgun (WGS) entry which is preliminary data.</text>
</comment>
<keyword evidence="2" id="KW-1185">Reference proteome</keyword>
<dbReference type="EMBL" id="JACGCM010001752">
    <property type="protein sequence ID" value="KAF6150239.1"/>
    <property type="molecule type" value="Genomic_DNA"/>
</dbReference>
<dbReference type="Proteomes" id="UP000541444">
    <property type="component" value="Unassembled WGS sequence"/>
</dbReference>
<organism evidence="1 2">
    <name type="scientific">Kingdonia uniflora</name>
    <dbReference type="NCBI Taxonomy" id="39325"/>
    <lineage>
        <taxon>Eukaryota</taxon>
        <taxon>Viridiplantae</taxon>
        <taxon>Streptophyta</taxon>
        <taxon>Embryophyta</taxon>
        <taxon>Tracheophyta</taxon>
        <taxon>Spermatophyta</taxon>
        <taxon>Magnoliopsida</taxon>
        <taxon>Ranunculales</taxon>
        <taxon>Circaeasteraceae</taxon>
        <taxon>Kingdonia</taxon>
    </lineage>
</organism>
<proteinExistence type="predicted"/>
<dbReference type="AlphaFoldDB" id="A0A7J7M5S6"/>